<comment type="caution">
    <text evidence="2">The sequence shown here is derived from an EMBL/GenBank/DDBJ whole genome shotgun (WGS) entry which is preliminary data.</text>
</comment>
<dbReference type="CDD" id="cd02440">
    <property type="entry name" value="AdoMet_MTases"/>
    <property type="match status" value="1"/>
</dbReference>
<dbReference type="RefSeq" id="WP_162005754.1">
    <property type="nucleotide sequence ID" value="NZ_BKZW01000005.1"/>
</dbReference>
<dbReference type="Pfam" id="PF13649">
    <property type="entry name" value="Methyltransf_25"/>
    <property type="match status" value="1"/>
</dbReference>
<organism evidence="2 3">
    <name type="scientific">Dictyobacter vulcani</name>
    <dbReference type="NCBI Taxonomy" id="2607529"/>
    <lineage>
        <taxon>Bacteria</taxon>
        <taxon>Bacillati</taxon>
        <taxon>Chloroflexota</taxon>
        <taxon>Ktedonobacteria</taxon>
        <taxon>Ktedonobacterales</taxon>
        <taxon>Dictyobacteraceae</taxon>
        <taxon>Dictyobacter</taxon>
    </lineage>
</organism>
<accession>A0A5J4KX01</accession>
<keyword evidence="3" id="KW-1185">Reference proteome</keyword>
<dbReference type="AlphaFoldDB" id="A0A5J4KX01"/>
<proteinExistence type="predicted"/>
<protein>
    <recommendedName>
        <fullName evidence="1">Methyltransferase domain-containing protein</fullName>
    </recommendedName>
</protein>
<dbReference type="Proteomes" id="UP000326912">
    <property type="component" value="Unassembled WGS sequence"/>
</dbReference>
<dbReference type="Gene3D" id="3.40.50.150">
    <property type="entry name" value="Vaccinia Virus protein VP39"/>
    <property type="match status" value="1"/>
</dbReference>
<evidence type="ECO:0000313" key="3">
    <source>
        <dbReference type="Proteomes" id="UP000326912"/>
    </source>
</evidence>
<dbReference type="InterPro" id="IPR029063">
    <property type="entry name" value="SAM-dependent_MTases_sf"/>
</dbReference>
<sequence>MGLFQWLWKSITGSTVEHTDQRLVKVGDRAYVENAPYVLPKDEQEIDRLDLQHYVFRYMLRDNYLAPLKNPGRILDIGCGTGLWAIELAKGFPTADIVGLDILKPTLDATQRPRNVLFLQRDVLKGYHLRNKHSTMPICVS</sequence>
<evidence type="ECO:0000259" key="1">
    <source>
        <dbReference type="Pfam" id="PF13649"/>
    </source>
</evidence>
<name>A0A5J4KX01_9CHLR</name>
<dbReference type="EMBL" id="BKZW01000005">
    <property type="protein sequence ID" value="GER92013.1"/>
    <property type="molecule type" value="Genomic_DNA"/>
</dbReference>
<feature type="domain" description="Methyltransferase" evidence="1">
    <location>
        <begin position="74"/>
        <end position="125"/>
    </location>
</feature>
<gene>
    <name evidence="2" type="ORF">KDW_61750</name>
</gene>
<dbReference type="SUPFAM" id="SSF53335">
    <property type="entry name" value="S-adenosyl-L-methionine-dependent methyltransferases"/>
    <property type="match status" value="1"/>
</dbReference>
<evidence type="ECO:0000313" key="2">
    <source>
        <dbReference type="EMBL" id="GER92013.1"/>
    </source>
</evidence>
<reference evidence="2 3" key="1">
    <citation type="submission" date="2019-10" db="EMBL/GenBank/DDBJ databases">
        <title>Dictyobacter vulcani sp. nov., within the class Ktedonobacteria, isolated from soil of volcanic Mt. Zao.</title>
        <authorList>
            <person name="Zheng Y."/>
            <person name="Wang C.M."/>
            <person name="Sakai Y."/>
            <person name="Abe K."/>
            <person name="Yokota A."/>
            <person name="Yabe S."/>
        </authorList>
    </citation>
    <scope>NUCLEOTIDE SEQUENCE [LARGE SCALE GENOMIC DNA]</scope>
    <source>
        <strain evidence="2 3">W12</strain>
    </source>
</reference>
<dbReference type="InterPro" id="IPR041698">
    <property type="entry name" value="Methyltransf_25"/>
</dbReference>